<organism evidence="1 2">
    <name type="scientific">Rossellomorea vietnamensis</name>
    <dbReference type="NCBI Taxonomy" id="218284"/>
    <lineage>
        <taxon>Bacteria</taxon>
        <taxon>Bacillati</taxon>
        <taxon>Bacillota</taxon>
        <taxon>Bacilli</taxon>
        <taxon>Bacillales</taxon>
        <taxon>Bacillaceae</taxon>
        <taxon>Rossellomorea</taxon>
    </lineage>
</organism>
<proteinExistence type="predicted"/>
<accession>A0A5D4KAN6</accession>
<comment type="caution">
    <text evidence="1">The sequence shown here is derived from an EMBL/GenBank/DDBJ whole genome shotgun (WGS) entry which is preliminary data.</text>
</comment>
<dbReference type="EMBL" id="VTEH01000021">
    <property type="protein sequence ID" value="TYR73143.1"/>
    <property type="molecule type" value="Genomic_DNA"/>
</dbReference>
<dbReference type="RefSeq" id="WP_187442910.1">
    <property type="nucleotide sequence ID" value="NZ_VTEH01000021.1"/>
</dbReference>
<sequence length="78" mass="9004">MTKRICPFSETTWYGIDIEPAISVFVEEENEIVIKPEKKRLLKKEKLALSKKLAGSADRFSLEGVKETICIANREYDR</sequence>
<protein>
    <submittedName>
        <fullName evidence="1">Uncharacterized protein</fullName>
    </submittedName>
</protein>
<name>A0A5D4KAN6_9BACI</name>
<gene>
    <name evidence="1" type="ORF">FZC79_19760</name>
</gene>
<reference evidence="1 2" key="1">
    <citation type="submission" date="2019-08" db="EMBL/GenBank/DDBJ databases">
        <title>Bacillus genomes from the desert of Cuatro Cienegas, Coahuila.</title>
        <authorList>
            <person name="Olmedo-Alvarez G."/>
        </authorList>
    </citation>
    <scope>NUCLEOTIDE SEQUENCE [LARGE SCALE GENOMIC DNA]</scope>
    <source>
        <strain evidence="1 2">CH40_1T</strain>
    </source>
</reference>
<dbReference type="Proteomes" id="UP000323317">
    <property type="component" value="Unassembled WGS sequence"/>
</dbReference>
<evidence type="ECO:0000313" key="1">
    <source>
        <dbReference type="EMBL" id="TYR73143.1"/>
    </source>
</evidence>
<dbReference type="AlphaFoldDB" id="A0A5D4KAN6"/>
<evidence type="ECO:0000313" key="2">
    <source>
        <dbReference type="Proteomes" id="UP000323317"/>
    </source>
</evidence>